<proteinExistence type="predicted"/>
<evidence type="ECO:0000256" key="1">
    <source>
        <dbReference type="SAM" id="SignalP"/>
    </source>
</evidence>
<feature type="signal peptide" evidence="1">
    <location>
        <begin position="1"/>
        <end position="21"/>
    </location>
</feature>
<evidence type="ECO:0000313" key="3">
    <source>
        <dbReference type="Proteomes" id="UP000318758"/>
    </source>
</evidence>
<reference evidence="2 3" key="1">
    <citation type="submission" date="2019-06" db="EMBL/GenBank/DDBJ databases">
        <title>Complete genome of Shewanella marisflavi ECSMB14101, a mussel settlement-inducing bacterium isolated from East China Sea.</title>
        <authorList>
            <person name="Yang J."/>
            <person name="Liang X."/>
            <person name="Chang R."/>
            <person name="Peng L."/>
        </authorList>
    </citation>
    <scope>NUCLEOTIDE SEQUENCE [LARGE SCALE GENOMIC DNA]</scope>
    <source>
        <strain evidence="2 3">ECSMB14101</strain>
    </source>
</reference>
<sequence length="277" mass="31672">MLKGKRLFTIILMLLCSSAYAYPPCFDAPCVSYDKATISYQIDSALQGEQQLKITSEIEVSFKIARYRGDITNQIIAAKPLDTTITLECDDDSDCETMDGLNRHAGEQLVAYNNYLSEKPYLDLIAAKHLIYQAGKEALFTTTNSLSTSKKEMISTLAKSFIQNLILQGEHPIVYVKLIGKHGLTLHLKLELKNDYWQIKDTVEEGLKDENNQLTVNFNQNEYEAYHQNRPWAEHFLFDRIRMKQCGTRTITSTVVAPDGSTSRVERNVTVCWYEYR</sequence>
<name>A0ABX5WIM8_9GAMM</name>
<dbReference type="Proteomes" id="UP000318758">
    <property type="component" value="Chromosome"/>
</dbReference>
<gene>
    <name evidence="2" type="ORF">FGA12_03915</name>
</gene>
<protein>
    <submittedName>
        <fullName evidence="2">Uncharacterized protein</fullName>
    </submittedName>
</protein>
<feature type="chain" id="PRO_5045265281" evidence="1">
    <location>
        <begin position="22"/>
        <end position="277"/>
    </location>
</feature>
<keyword evidence="3" id="KW-1185">Reference proteome</keyword>
<evidence type="ECO:0000313" key="2">
    <source>
        <dbReference type="EMBL" id="QDF74381.1"/>
    </source>
</evidence>
<accession>A0ABX5WIM8</accession>
<dbReference type="EMBL" id="CP041153">
    <property type="protein sequence ID" value="QDF74381.1"/>
    <property type="molecule type" value="Genomic_DNA"/>
</dbReference>
<dbReference type="RefSeq" id="WP_033539703.1">
    <property type="nucleotide sequence ID" value="NZ_CP041153.1"/>
</dbReference>
<organism evidence="2 3">
    <name type="scientific">Shewanella marisflavi</name>
    <dbReference type="NCBI Taxonomy" id="260364"/>
    <lineage>
        <taxon>Bacteria</taxon>
        <taxon>Pseudomonadati</taxon>
        <taxon>Pseudomonadota</taxon>
        <taxon>Gammaproteobacteria</taxon>
        <taxon>Alteromonadales</taxon>
        <taxon>Shewanellaceae</taxon>
        <taxon>Shewanella</taxon>
    </lineage>
</organism>
<keyword evidence="1" id="KW-0732">Signal</keyword>